<gene>
    <name evidence="2" type="ORF">QN277_008662</name>
</gene>
<dbReference type="AlphaFoldDB" id="A0AAE1M6W2"/>
<comment type="caution">
    <text evidence="2">The sequence shown here is derived from an EMBL/GenBank/DDBJ whole genome shotgun (WGS) entry which is preliminary data.</text>
</comment>
<sequence length="103" mass="11568">MAILPSLLLLPNLLLFFSRFSFATDTLTQFESLLLMAKPWFLKMKSLNWVSSAQVVPQTAMLESGTTKSLAELLFGLPTETTHQKQLWPVELKHSGRSCTSQP</sequence>
<accession>A0AAE1M6W2</accession>
<keyword evidence="1" id="KW-0732">Signal</keyword>
<feature type="chain" id="PRO_5041974915" description="Secreted protein" evidence="1">
    <location>
        <begin position="24"/>
        <end position="103"/>
    </location>
</feature>
<reference evidence="2" key="1">
    <citation type="submission" date="2023-10" db="EMBL/GenBank/DDBJ databases">
        <title>Chromosome-level genome of the transformable northern wattle, Acacia crassicarpa.</title>
        <authorList>
            <person name="Massaro I."/>
            <person name="Sinha N.R."/>
            <person name="Poethig S."/>
            <person name="Leichty A.R."/>
        </authorList>
    </citation>
    <scope>NUCLEOTIDE SEQUENCE</scope>
    <source>
        <strain evidence="2">Acra3RX</strain>
        <tissue evidence="2">Leaf</tissue>
    </source>
</reference>
<keyword evidence="3" id="KW-1185">Reference proteome</keyword>
<proteinExistence type="predicted"/>
<organism evidence="2 3">
    <name type="scientific">Acacia crassicarpa</name>
    <name type="common">northern wattle</name>
    <dbReference type="NCBI Taxonomy" id="499986"/>
    <lineage>
        <taxon>Eukaryota</taxon>
        <taxon>Viridiplantae</taxon>
        <taxon>Streptophyta</taxon>
        <taxon>Embryophyta</taxon>
        <taxon>Tracheophyta</taxon>
        <taxon>Spermatophyta</taxon>
        <taxon>Magnoliopsida</taxon>
        <taxon>eudicotyledons</taxon>
        <taxon>Gunneridae</taxon>
        <taxon>Pentapetalae</taxon>
        <taxon>rosids</taxon>
        <taxon>fabids</taxon>
        <taxon>Fabales</taxon>
        <taxon>Fabaceae</taxon>
        <taxon>Caesalpinioideae</taxon>
        <taxon>mimosoid clade</taxon>
        <taxon>Acacieae</taxon>
        <taxon>Acacia</taxon>
    </lineage>
</organism>
<evidence type="ECO:0000313" key="2">
    <source>
        <dbReference type="EMBL" id="KAK4255697.1"/>
    </source>
</evidence>
<feature type="signal peptide" evidence="1">
    <location>
        <begin position="1"/>
        <end position="23"/>
    </location>
</feature>
<name>A0AAE1M6W2_9FABA</name>
<evidence type="ECO:0000256" key="1">
    <source>
        <dbReference type="SAM" id="SignalP"/>
    </source>
</evidence>
<evidence type="ECO:0008006" key="4">
    <source>
        <dbReference type="Google" id="ProtNLM"/>
    </source>
</evidence>
<dbReference type="EMBL" id="JAWXYG010000013">
    <property type="protein sequence ID" value="KAK4255697.1"/>
    <property type="molecule type" value="Genomic_DNA"/>
</dbReference>
<evidence type="ECO:0000313" key="3">
    <source>
        <dbReference type="Proteomes" id="UP001293593"/>
    </source>
</evidence>
<dbReference type="Proteomes" id="UP001293593">
    <property type="component" value="Unassembled WGS sequence"/>
</dbReference>
<protein>
    <recommendedName>
        <fullName evidence="4">Secreted protein</fullName>
    </recommendedName>
</protein>